<proteinExistence type="predicted"/>
<dbReference type="RefSeq" id="WP_015018533.1">
    <property type="nucleotide sequence ID" value="NC_018719.1"/>
</dbReference>
<evidence type="ECO:0008006" key="4">
    <source>
        <dbReference type="Google" id="ProtNLM"/>
    </source>
</evidence>
<comment type="catalytic activity">
    <reaction evidence="1">
        <text>Endonucleolytic cleavage at a junction such as a reciprocal single-stranded crossover between two homologous DNA duplexes (Holliday junction).</text>
        <dbReference type="EC" id="3.1.21.10"/>
    </reaction>
</comment>
<dbReference type="BioCyc" id="CNIT1237085:G1324-1049-MONOMER"/>
<dbReference type="GO" id="GO:0008821">
    <property type="term" value="F:crossover junction DNA endonuclease activity"/>
    <property type="evidence" value="ECO:0007669"/>
    <property type="project" value="UniProtKB-EC"/>
</dbReference>
<dbReference type="AlphaFoldDB" id="K0IGN3"/>
<dbReference type="Gene3D" id="3.40.1350.10">
    <property type="match status" value="1"/>
</dbReference>
<evidence type="ECO:0000256" key="1">
    <source>
        <dbReference type="ARBA" id="ARBA00029354"/>
    </source>
</evidence>
<dbReference type="KEGG" id="nga:Ngar_c10510"/>
<name>K0IGN3_NITGG</name>
<organism evidence="2 3">
    <name type="scientific">Nitrososphaera gargensis (strain Ga9.2)</name>
    <dbReference type="NCBI Taxonomy" id="1237085"/>
    <lineage>
        <taxon>Archaea</taxon>
        <taxon>Nitrososphaerota</taxon>
        <taxon>Nitrososphaeria</taxon>
        <taxon>Nitrososphaerales</taxon>
        <taxon>Nitrososphaeraceae</taxon>
        <taxon>Nitrososphaera</taxon>
    </lineage>
</organism>
<sequence length="179" mass="20346">MGNLRRSRGYSYEHTLVQRLNNGVWHARRLGGSSTGLPDIVAVNNTSGILLIIEAKSGTSDILYVPQDQIERCLIVRNMFSIYPKRHIILAFKFMSKKRFRRKNKTVYESRKLLEYYKVADIVADMKVLPIIKCTYDGRMYAIHKDKTVALGLPDYSMPFQKSVQQVAKVAAATAEGTT</sequence>
<dbReference type="EMBL" id="CP002408">
    <property type="protein sequence ID" value="AFU57993.1"/>
    <property type="molecule type" value="Genomic_DNA"/>
</dbReference>
<dbReference type="OrthoDB" id="10109at2157"/>
<dbReference type="InterPro" id="IPR011335">
    <property type="entry name" value="Restrct_endonuc-II-like"/>
</dbReference>
<dbReference type="HOGENOM" id="CLU_1478852_0_0_2"/>
<evidence type="ECO:0000313" key="3">
    <source>
        <dbReference type="Proteomes" id="UP000008037"/>
    </source>
</evidence>
<dbReference type="InParanoid" id="K0IGN3"/>
<dbReference type="InterPro" id="IPR002732">
    <property type="entry name" value="Hjc"/>
</dbReference>
<evidence type="ECO:0000313" key="2">
    <source>
        <dbReference type="EMBL" id="AFU57993.1"/>
    </source>
</evidence>
<gene>
    <name evidence="2" type="ordered locus">Ngar_c10510</name>
</gene>
<dbReference type="SUPFAM" id="SSF52980">
    <property type="entry name" value="Restriction endonuclease-like"/>
    <property type="match status" value="1"/>
</dbReference>
<dbReference type="Proteomes" id="UP000008037">
    <property type="component" value="Chromosome"/>
</dbReference>
<dbReference type="GO" id="GO:0003676">
    <property type="term" value="F:nucleic acid binding"/>
    <property type="evidence" value="ECO:0007669"/>
    <property type="project" value="InterPro"/>
</dbReference>
<keyword evidence="3" id="KW-1185">Reference proteome</keyword>
<protein>
    <recommendedName>
        <fullName evidence="4">Resolvase</fullName>
    </recommendedName>
</protein>
<accession>K0IGN3</accession>
<reference evidence="2 3" key="1">
    <citation type="journal article" date="2012" name="Environ. Microbiol.">
        <title>The genome of the ammonia-oxidizing Candidatus Nitrososphaera gargensis: insights into metabolic versatility and environmental adaptations.</title>
        <authorList>
            <person name="Spang A."/>
            <person name="Poehlein A."/>
            <person name="Offre P."/>
            <person name="Zumbragel S."/>
            <person name="Haider S."/>
            <person name="Rychlik N."/>
            <person name="Nowka B."/>
            <person name="Schmeisser C."/>
            <person name="Lebedeva E.V."/>
            <person name="Rattei T."/>
            <person name="Bohm C."/>
            <person name="Schmid M."/>
            <person name="Galushko A."/>
            <person name="Hatzenpichler R."/>
            <person name="Weinmaier T."/>
            <person name="Daniel R."/>
            <person name="Schleper C."/>
            <person name="Spieck E."/>
            <person name="Streit W."/>
            <person name="Wagner M."/>
        </authorList>
    </citation>
    <scope>NUCLEOTIDE SEQUENCE [LARGE SCALE GENOMIC DNA]</scope>
    <source>
        <strain evidence="3">Ga9.2</strain>
    </source>
</reference>
<dbReference type="GeneID" id="13795446"/>
<dbReference type="STRING" id="1237085.Ngar_c10510"/>
<dbReference type="Pfam" id="PF01870">
    <property type="entry name" value="Hjc"/>
    <property type="match status" value="1"/>
</dbReference>
<dbReference type="InterPro" id="IPR011856">
    <property type="entry name" value="tRNA_endonuc-like_dom_sf"/>
</dbReference>